<proteinExistence type="predicted"/>
<comment type="caution">
    <text evidence="1">The sequence shown here is derived from an EMBL/GenBank/DDBJ whole genome shotgun (WGS) entry which is preliminary data.</text>
</comment>
<keyword evidence="2" id="KW-1185">Reference proteome</keyword>
<dbReference type="OrthoDB" id="674654at2"/>
<name>A0A3N0EH34_SINP1</name>
<dbReference type="Proteomes" id="UP000267469">
    <property type="component" value="Unassembled WGS sequence"/>
</dbReference>
<protein>
    <submittedName>
        <fullName evidence="1">Uncharacterized protein</fullName>
    </submittedName>
</protein>
<gene>
    <name evidence="1" type="ORF">ED312_10310</name>
</gene>
<evidence type="ECO:0000313" key="2">
    <source>
        <dbReference type="Proteomes" id="UP000267469"/>
    </source>
</evidence>
<evidence type="ECO:0000313" key="1">
    <source>
        <dbReference type="EMBL" id="RNL87196.1"/>
    </source>
</evidence>
<accession>A0A3N0EH34</accession>
<dbReference type="EMBL" id="RJTM01000072">
    <property type="protein sequence ID" value="RNL87196.1"/>
    <property type="molecule type" value="Genomic_DNA"/>
</dbReference>
<dbReference type="RefSeq" id="WP_123215930.1">
    <property type="nucleotide sequence ID" value="NZ_RJTM01000072.1"/>
</dbReference>
<dbReference type="AlphaFoldDB" id="A0A3N0EH34"/>
<organism evidence="1 2">
    <name type="scientific">Sinomicrobium pectinilyticum</name>
    <dbReference type="NCBI Taxonomy" id="1084421"/>
    <lineage>
        <taxon>Bacteria</taxon>
        <taxon>Pseudomonadati</taxon>
        <taxon>Bacteroidota</taxon>
        <taxon>Flavobacteriia</taxon>
        <taxon>Flavobacteriales</taxon>
        <taxon>Flavobacteriaceae</taxon>
        <taxon>Sinomicrobium</taxon>
    </lineage>
</organism>
<sequence length="216" mass="25460">MYNITLLSSFHKNLGKCNPNELFKIIKKIGPEIIFEELSIGTFSNVYSDGYIPSTIEAITIKKYLRDYSIKHFPVDTYPIKETELFSGSDKILQSSLEYNKLWREQVLLVAKYGFNFLNSNTCIELFDKIRTIEQNVLLQLNNEKLSREFKSEIGLHEKRENEMLRNIYEYSKQNPFNKALFICGATHRRPIIQKVQDFEKRGNPKLNWTFYEGHL</sequence>
<reference evidence="1 2" key="1">
    <citation type="submission" date="2018-10" db="EMBL/GenBank/DDBJ databases">
        <title>Sinomicrobium pectinilyticum sp. nov., a pectinase-producing bacterium isolated from alkaline and saline soil, and emended description of the genus Sinomicrobium.</title>
        <authorList>
            <person name="Cheng B."/>
            <person name="Li C."/>
            <person name="Lai Q."/>
            <person name="Du M."/>
            <person name="Shao Z."/>
            <person name="Xu P."/>
            <person name="Yang C."/>
        </authorList>
    </citation>
    <scope>NUCLEOTIDE SEQUENCE [LARGE SCALE GENOMIC DNA]</scope>
    <source>
        <strain evidence="1 2">5DNS001</strain>
    </source>
</reference>